<organism evidence="1 2">
    <name type="scientific">Candidatus Woykebacteria bacterium RBG_16_44_10</name>
    <dbReference type="NCBI Taxonomy" id="1802597"/>
    <lineage>
        <taxon>Bacteria</taxon>
        <taxon>Candidatus Woykeibacteriota</taxon>
    </lineage>
</organism>
<comment type="caution">
    <text evidence="1">The sequence shown here is derived from an EMBL/GenBank/DDBJ whole genome shotgun (WGS) entry which is preliminary data.</text>
</comment>
<accession>A0A1G1WG03</accession>
<dbReference type="AlphaFoldDB" id="A0A1G1WG03"/>
<protein>
    <submittedName>
        <fullName evidence="1">Uncharacterized protein</fullName>
    </submittedName>
</protein>
<proteinExistence type="predicted"/>
<reference evidence="1 2" key="1">
    <citation type="journal article" date="2016" name="Nat. Commun.">
        <title>Thousands of microbial genomes shed light on interconnected biogeochemical processes in an aquifer system.</title>
        <authorList>
            <person name="Anantharaman K."/>
            <person name="Brown C.T."/>
            <person name="Hug L.A."/>
            <person name="Sharon I."/>
            <person name="Castelle C.J."/>
            <person name="Probst A.J."/>
            <person name="Thomas B.C."/>
            <person name="Singh A."/>
            <person name="Wilkins M.J."/>
            <person name="Karaoz U."/>
            <person name="Brodie E.L."/>
            <person name="Williams K.H."/>
            <person name="Hubbard S.S."/>
            <person name="Banfield J.F."/>
        </authorList>
    </citation>
    <scope>NUCLEOTIDE SEQUENCE [LARGE SCALE GENOMIC DNA]</scope>
</reference>
<name>A0A1G1WG03_9BACT</name>
<dbReference type="Proteomes" id="UP000177588">
    <property type="component" value="Unassembled WGS sequence"/>
</dbReference>
<evidence type="ECO:0000313" key="1">
    <source>
        <dbReference type="EMBL" id="OGY26625.1"/>
    </source>
</evidence>
<evidence type="ECO:0000313" key="2">
    <source>
        <dbReference type="Proteomes" id="UP000177588"/>
    </source>
</evidence>
<sequence>MVRTLIDEGILQSGLILCGGARLRHGGEFRRRAREVADQDFPVEAKELTGYFGTIYRYENHRSKTVVGFLTRKEKLFGEWGEPTHVALVQFFREGKRTFIAFHDLTARDLIFLREVLRKSGLTTIAEYQNTDQPMVS</sequence>
<gene>
    <name evidence="1" type="ORF">A2Z24_02280</name>
</gene>
<dbReference type="EMBL" id="MHCT01000003">
    <property type="protein sequence ID" value="OGY26625.1"/>
    <property type="molecule type" value="Genomic_DNA"/>
</dbReference>